<sequence>MMWRILHIVARIARWFLIIPLVGSLMLIAWLLSTKEGTQLIAMEASERLSALQLEGVDGYILGDLTVDYLEWREEAVIVSAYGVSLNWGPLCLLERNICLDTLKADQLIVNLIPSTEESSSSEGLPSIVMPVGIFADWADIQTLQLMISGQTHTITGLQFSGRWVDSLLALPQVSASYQGINLDAEGDMDFATPWVTQFKGGVTYQLPDDISKQPLQFDFTLQGTQLAFDIAGDLSGDWPVKLTSSISFDDPQLPLTLRFESPTTWQFPIGGEQAKPNMTSIDINQFAASTSLRDLTFKVNSRLKTAYWSEFDLLVDGQWLDNRLTLNQLQLDSKDGQVQLKGALENSSKLPFDLILSTRALALHQAKLPNEQSATPLIPFPVVVNSDWRINGQLGEGRPEVTFNLSQLNAQVNEYPLAGQAAFSFDGRQGGGLWRINELLVSSGVNQFSANGALSAAADRFQNIEMHFSLPDPHQWLPEISGSLVGSMSVDGTIDQLDLHGQLTTEMLEYGELSIGSVESEFDIAKSGKEESYLTVSVENLSAAAMHINSTDWQLKGDWNGSSMQGDIVIQDMGAVSLNCDLLWDVELQESTAEYPLKGYVESDCSVFKWASDLLPYALFTPHNTGSIAINWSFDNRALVIKPFCLADEEIEICNHQDALWSPNDGYSLWLTTNQLPVKQLLERWNRLADGSQKLENLDIQGALSGFAKISQKPGSTIDAELAMELPVVDLWLGKRQTTALDSDSKHHLKDDDVTPLHLAFEPITLSSVMRDENITLDAHFSSPQLGQAKSHLMITDIVKQRLLEGELSLTNLDLSFLEDVLPAVERITGLFSSQFRVSGTAKKPALTGSFNLSDGSLKSGYLPETLDKVAIDGVFDQHQLSYQGIFSSAGGQANLDGKLNWQEEWQLTTSLRSEAFNITPRSGVDLTIKPNLTLLLSEGFADVSGTFEIPYARIKIDELPEGTKSVSSDARIIGDEDATAGTQWDYQANIKIILGNDVYFRGFGVNTYLIGQLLLRQQPGKALAGKGEIKTEDGFYTIFGQRLTVKEGRFIFNGPLERPDLQLDAMRAISGSSVKVGVKVIGPANEPEVTFYSQPAMNETSVIHYLLTGRAPDSNANNADLLNNMMLSAGIFGSSELTEKWANKVGVTDLQISTQSDEEGTSLEVSGYLSPDIYLKYGASLYDEAKTVAMRYRLRPNLFLEAAGGLNSSLDIIYSFEHE</sequence>
<dbReference type="GO" id="GO:0097347">
    <property type="term" value="C:TAM protein secretion complex"/>
    <property type="evidence" value="ECO:0007669"/>
    <property type="project" value="TreeGrafter"/>
</dbReference>
<organism evidence="7 8">
    <name type="scientific">Alkalimarinus sediminis</name>
    <dbReference type="NCBI Taxonomy" id="1632866"/>
    <lineage>
        <taxon>Bacteria</taxon>
        <taxon>Pseudomonadati</taxon>
        <taxon>Pseudomonadota</taxon>
        <taxon>Gammaproteobacteria</taxon>
        <taxon>Alteromonadales</taxon>
        <taxon>Alteromonadaceae</taxon>
        <taxon>Alkalimarinus</taxon>
    </lineage>
</organism>
<dbReference type="EMBL" id="CP101527">
    <property type="protein sequence ID" value="UZW74673.1"/>
    <property type="molecule type" value="Genomic_DNA"/>
</dbReference>
<evidence type="ECO:0000256" key="5">
    <source>
        <dbReference type="SAM" id="Phobius"/>
    </source>
</evidence>
<dbReference type="AlphaFoldDB" id="A0A9E8HL32"/>
<feature type="transmembrane region" description="Helical" evidence="5">
    <location>
        <begin position="12"/>
        <end position="32"/>
    </location>
</feature>
<dbReference type="PANTHER" id="PTHR36985">
    <property type="entry name" value="TRANSLOCATION AND ASSEMBLY MODULE SUBUNIT TAMB"/>
    <property type="match status" value="1"/>
</dbReference>
<reference evidence="7" key="1">
    <citation type="submission" date="2022-07" db="EMBL/GenBank/DDBJ databases">
        <title>Alkalimarinus sp. nov., isolated from gut of a Alitta virens.</title>
        <authorList>
            <person name="Yang A.I."/>
            <person name="Shin N.-R."/>
        </authorList>
    </citation>
    <scope>NUCLEOTIDE SEQUENCE</scope>
    <source>
        <strain evidence="7">FA028</strain>
    </source>
</reference>
<name>A0A9E8HL32_9ALTE</name>
<dbReference type="PANTHER" id="PTHR36985:SF1">
    <property type="entry name" value="TRANSLOCATION AND ASSEMBLY MODULE SUBUNIT TAMB"/>
    <property type="match status" value="1"/>
</dbReference>
<keyword evidence="8" id="KW-1185">Reference proteome</keyword>
<evidence type="ECO:0000256" key="3">
    <source>
        <dbReference type="ARBA" id="ARBA00022989"/>
    </source>
</evidence>
<protein>
    <submittedName>
        <fullName evidence="7">Translocation/assembly module TamB domain-containing protein</fullName>
    </submittedName>
</protein>
<dbReference type="Pfam" id="PF04357">
    <property type="entry name" value="TamB"/>
    <property type="match status" value="1"/>
</dbReference>
<gene>
    <name evidence="7" type="ORF">NNL22_16885</name>
</gene>
<evidence type="ECO:0000313" key="8">
    <source>
        <dbReference type="Proteomes" id="UP001164472"/>
    </source>
</evidence>
<keyword evidence="3 5" id="KW-1133">Transmembrane helix</keyword>
<comment type="subcellular location">
    <subcellularLocation>
        <location evidence="1">Membrane</location>
        <topology evidence="1">Single-pass membrane protein</topology>
    </subcellularLocation>
</comment>
<proteinExistence type="predicted"/>
<dbReference type="InterPro" id="IPR007452">
    <property type="entry name" value="TamB_C"/>
</dbReference>
<keyword evidence="4 5" id="KW-0472">Membrane</keyword>
<evidence type="ECO:0000256" key="2">
    <source>
        <dbReference type="ARBA" id="ARBA00022692"/>
    </source>
</evidence>
<feature type="domain" description="Translocation and assembly module TamB C-terminal" evidence="6">
    <location>
        <begin position="890"/>
        <end position="1219"/>
    </location>
</feature>
<evidence type="ECO:0000313" key="7">
    <source>
        <dbReference type="EMBL" id="UZW74673.1"/>
    </source>
</evidence>
<evidence type="ECO:0000256" key="1">
    <source>
        <dbReference type="ARBA" id="ARBA00004167"/>
    </source>
</evidence>
<dbReference type="RefSeq" id="WP_251810100.1">
    <property type="nucleotide sequence ID" value="NZ_CP101527.1"/>
</dbReference>
<evidence type="ECO:0000256" key="4">
    <source>
        <dbReference type="ARBA" id="ARBA00023136"/>
    </source>
</evidence>
<accession>A0A9E8HL32</accession>
<dbReference type="GO" id="GO:0005886">
    <property type="term" value="C:plasma membrane"/>
    <property type="evidence" value="ECO:0007669"/>
    <property type="project" value="InterPro"/>
</dbReference>
<dbReference type="Proteomes" id="UP001164472">
    <property type="component" value="Chromosome"/>
</dbReference>
<keyword evidence="2 5" id="KW-0812">Transmembrane</keyword>
<dbReference type="GO" id="GO:0009306">
    <property type="term" value="P:protein secretion"/>
    <property type="evidence" value="ECO:0007669"/>
    <property type="project" value="InterPro"/>
</dbReference>
<dbReference type="KEGG" id="asem:NNL22_16885"/>
<evidence type="ECO:0000259" key="6">
    <source>
        <dbReference type="Pfam" id="PF04357"/>
    </source>
</evidence>